<dbReference type="InterPro" id="IPR027417">
    <property type="entry name" value="P-loop_NTPase"/>
</dbReference>
<evidence type="ECO:0000256" key="2">
    <source>
        <dbReference type="ARBA" id="ARBA00006831"/>
    </source>
</evidence>
<proteinExistence type="inferred from homology"/>
<keyword evidence="6 11" id="KW-0547">Nucleotide-binding</keyword>
<keyword evidence="4 11" id="KW-0963">Cytoplasm</keyword>
<comment type="similarity">
    <text evidence="2 11">Belongs to the dynein light intermediate chain family.</text>
</comment>
<protein>
    <recommendedName>
        <fullName evidence="11">Dynein light intermediate chain</fullName>
    </recommendedName>
</protein>
<evidence type="ECO:0000256" key="1">
    <source>
        <dbReference type="ARBA" id="ARBA00004245"/>
    </source>
</evidence>
<sequence length="465" mass="51443">MPPTGTLNLPVHTVTSVASVGPNTDDEKIWTQILSEVSAKGANNTPQGSVLFLGDRQSGKSWLLSRLEKREASGRGSALEYHFLNVHADFRDASAGVAPGETVTLPVWVLDGDESFAPLVKFALTLSLSRSVVVLCASLTQPGAILSSLNRWSKLIDAQIQNIFDKSTIAEARQAQELFWQEYVEPLDSSMHSDKIPSMETEQPQQIIVIAEELFWQEYVEPLDSSMHSDKIPSMETEQVLLPLQQNILTRNSGVALVVVLTKCDLAHSELSDEQLDRVQFHVRKFCMQHGAALVYTSAKEEKNTALLYKYLVHRVCGVPFTTPAHVVEKDAIFVPAGWDNEKKLDIIRETLPDADQPLEMPRERHQIREQMVEAEEEQAFLQKLASVEMAAPKKTPQQKPPTEGADGNSPLVSFFNNLLKTKEGQSVQAARPVGDPQAQLQRMLEQVNSAAANQSSNNEGSSQV</sequence>
<evidence type="ECO:0000256" key="9">
    <source>
        <dbReference type="ARBA" id="ARBA00023175"/>
    </source>
</evidence>
<dbReference type="GO" id="GO:0005874">
    <property type="term" value="C:microtubule"/>
    <property type="evidence" value="ECO:0007669"/>
    <property type="project" value="UniProtKB-KW"/>
</dbReference>
<comment type="subcellular location">
    <subcellularLocation>
        <location evidence="1 11">Cytoplasm</location>
        <location evidence="1 11">Cytoskeleton</location>
    </subcellularLocation>
</comment>
<dbReference type="PANTHER" id="PTHR12688:SF0">
    <property type="entry name" value="DYNEIN LIGHT INTERMEDIATE CHAIN"/>
    <property type="match status" value="1"/>
</dbReference>
<keyword evidence="10 11" id="KW-0206">Cytoskeleton</keyword>
<evidence type="ECO:0000256" key="10">
    <source>
        <dbReference type="ARBA" id="ARBA00023212"/>
    </source>
</evidence>
<dbReference type="Pfam" id="PF05783">
    <property type="entry name" value="DLIC"/>
    <property type="match status" value="2"/>
</dbReference>
<reference evidence="14" key="1">
    <citation type="submission" date="2017-02" db="UniProtKB">
        <authorList>
            <consortium name="WormBaseParasite"/>
        </authorList>
    </citation>
    <scope>IDENTIFICATION</scope>
</reference>
<evidence type="ECO:0000256" key="7">
    <source>
        <dbReference type="ARBA" id="ARBA00022840"/>
    </source>
</evidence>
<evidence type="ECO:0000256" key="4">
    <source>
        <dbReference type="ARBA" id="ARBA00022490"/>
    </source>
</evidence>
<dbReference type="SUPFAM" id="SSF52540">
    <property type="entry name" value="P-loop containing nucleoside triphosphate hydrolases"/>
    <property type="match status" value="1"/>
</dbReference>
<dbReference type="GO" id="GO:0005524">
    <property type="term" value="F:ATP binding"/>
    <property type="evidence" value="ECO:0007669"/>
    <property type="project" value="UniProtKB-KW"/>
</dbReference>
<dbReference type="InterPro" id="IPR022780">
    <property type="entry name" value="Dynein_light_int_chain"/>
</dbReference>
<evidence type="ECO:0000256" key="6">
    <source>
        <dbReference type="ARBA" id="ARBA00022741"/>
    </source>
</evidence>
<keyword evidence="5 11" id="KW-0493">Microtubule</keyword>
<evidence type="ECO:0000256" key="8">
    <source>
        <dbReference type="ARBA" id="ARBA00023017"/>
    </source>
</evidence>
<feature type="region of interest" description="Disordered" evidence="12">
    <location>
        <begin position="393"/>
        <end position="413"/>
    </location>
</feature>
<keyword evidence="9 11" id="KW-0505">Motor protein</keyword>
<dbReference type="Proteomes" id="UP000036681">
    <property type="component" value="Unplaced"/>
</dbReference>
<dbReference type="GO" id="GO:0005868">
    <property type="term" value="C:cytoplasmic dynein complex"/>
    <property type="evidence" value="ECO:0007669"/>
    <property type="project" value="UniProtKB-UniRule"/>
</dbReference>
<organism evidence="13 14">
    <name type="scientific">Ascaris lumbricoides</name>
    <name type="common">Giant roundworm</name>
    <dbReference type="NCBI Taxonomy" id="6252"/>
    <lineage>
        <taxon>Eukaryota</taxon>
        <taxon>Metazoa</taxon>
        <taxon>Ecdysozoa</taxon>
        <taxon>Nematoda</taxon>
        <taxon>Chromadorea</taxon>
        <taxon>Rhabditida</taxon>
        <taxon>Spirurina</taxon>
        <taxon>Ascaridomorpha</taxon>
        <taxon>Ascaridoidea</taxon>
        <taxon>Ascarididae</taxon>
        <taxon>Ascaris</taxon>
    </lineage>
</organism>
<evidence type="ECO:0000256" key="12">
    <source>
        <dbReference type="SAM" id="MobiDB-lite"/>
    </source>
</evidence>
<keyword evidence="3 11" id="KW-0813">Transport</keyword>
<dbReference type="WBParaSite" id="ALUE_0001742901-mRNA-1">
    <property type="protein sequence ID" value="ALUE_0001742901-mRNA-1"/>
    <property type="gene ID" value="ALUE_0001742901"/>
</dbReference>
<dbReference type="Gene3D" id="3.40.50.300">
    <property type="entry name" value="P-loop containing nucleotide triphosphate hydrolases"/>
    <property type="match status" value="2"/>
</dbReference>
<evidence type="ECO:0000313" key="13">
    <source>
        <dbReference type="Proteomes" id="UP000036681"/>
    </source>
</evidence>
<dbReference type="GO" id="GO:0005813">
    <property type="term" value="C:centrosome"/>
    <property type="evidence" value="ECO:0007669"/>
    <property type="project" value="TreeGrafter"/>
</dbReference>
<accession>A0A0M3IGJ4</accession>
<dbReference type="InterPro" id="IPR008467">
    <property type="entry name" value="Dynein1_light_intermed_chain"/>
</dbReference>
<evidence type="ECO:0000256" key="3">
    <source>
        <dbReference type="ARBA" id="ARBA00022448"/>
    </source>
</evidence>
<keyword evidence="8 11" id="KW-0243">Dynein</keyword>
<evidence type="ECO:0000256" key="5">
    <source>
        <dbReference type="ARBA" id="ARBA00022701"/>
    </source>
</evidence>
<comment type="subunit">
    <text evidence="11">Homodimer. The cytoplasmic dynein 1 complex consists of two catalytic heavy chains (HCs) and a number of non-catalytic subunits presented by intermediate chains (ICs).</text>
</comment>
<evidence type="ECO:0000256" key="11">
    <source>
        <dbReference type="RuleBase" id="RU366047"/>
    </source>
</evidence>
<evidence type="ECO:0000313" key="14">
    <source>
        <dbReference type="WBParaSite" id="ALUE_0001742901-mRNA-1"/>
    </source>
</evidence>
<comment type="function">
    <text evidence="11">Acts as one of several non-catalytic accessory components of the cytoplasmic dynein 1 complex that are thought to be involved in linking dynein to cargos and to adapter proteins that regulate dynein function. Cytoplasmic dynein 1 acts as a motor for the intracellular retrograde motility of vesicles and organelles along microtubules. May play a role in binding dynein to membranous organelles or chromosomes.</text>
</comment>
<dbReference type="PANTHER" id="PTHR12688">
    <property type="entry name" value="DYNEIN LIGHT INTERMEDIATE CHAIN"/>
    <property type="match status" value="1"/>
</dbReference>
<keyword evidence="7 11" id="KW-0067">ATP-binding</keyword>
<dbReference type="AlphaFoldDB" id="A0A0M3IGJ4"/>
<keyword evidence="13" id="KW-1185">Reference proteome</keyword>
<name>A0A0M3IGJ4_ASCLU</name>
<dbReference type="GO" id="GO:0000226">
    <property type="term" value="P:microtubule cytoskeleton organization"/>
    <property type="evidence" value="ECO:0007669"/>
    <property type="project" value="TreeGrafter"/>
</dbReference>
<dbReference type="GO" id="GO:0045504">
    <property type="term" value="F:dynein heavy chain binding"/>
    <property type="evidence" value="ECO:0007669"/>
    <property type="project" value="TreeGrafter"/>
</dbReference>
<feature type="compositionally biased region" description="Low complexity" evidence="12">
    <location>
        <begin position="393"/>
        <end position="403"/>
    </location>
</feature>
<dbReference type="GO" id="GO:0007018">
    <property type="term" value="P:microtubule-based movement"/>
    <property type="evidence" value="ECO:0007669"/>
    <property type="project" value="InterPro"/>
</dbReference>